<feature type="transmembrane region" description="Helical" evidence="7">
    <location>
        <begin position="6"/>
        <end position="25"/>
    </location>
</feature>
<feature type="transmembrane region" description="Helical" evidence="7">
    <location>
        <begin position="32"/>
        <end position="52"/>
    </location>
</feature>
<organism evidence="10 11">
    <name type="scientific">Rossellomorea pakistanensis</name>
    <dbReference type="NCBI Taxonomy" id="992288"/>
    <lineage>
        <taxon>Bacteria</taxon>
        <taxon>Bacillati</taxon>
        <taxon>Bacillota</taxon>
        <taxon>Bacilli</taxon>
        <taxon>Bacillales</taxon>
        <taxon>Bacillaceae</taxon>
        <taxon>Rossellomorea</taxon>
    </lineage>
</organism>
<keyword evidence="4 7" id="KW-0812">Transmembrane</keyword>
<evidence type="ECO:0000313" key="11">
    <source>
        <dbReference type="Proteomes" id="UP001646157"/>
    </source>
</evidence>
<evidence type="ECO:0000259" key="9">
    <source>
        <dbReference type="Pfam" id="PF20730"/>
    </source>
</evidence>
<keyword evidence="6 7" id="KW-0472">Membrane</keyword>
<comment type="subcellular location">
    <subcellularLocation>
        <location evidence="1">Cell membrane</location>
        <topology evidence="1">Multi-pass membrane protein</topology>
    </subcellularLocation>
</comment>
<keyword evidence="5 7" id="KW-1133">Transmembrane helix</keyword>
<dbReference type="PANTHER" id="PTHR34582">
    <property type="entry name" value="UPF0702 TRANSMEMBRANE PROTEIN YCAP"/>
    <property type="match status" value="1"/>
</dbReference>
<evidence type="ECO:0000256" key="4">
    <source>
        <dbReference type="ARBA" id="ARBA00022692"/>
    </source>
</evidence>
<evidence type="ECO:0000313" key="10">
    <source>
        <dbReference type="EMBL" id="MBM7586560.1"/>
    </source>
</evidence>
<dbReference type="RefSeq" id="WP_205173771.1">
    <property type="nucleotide sequence ID" value="NZ_JAFBDZ010000003.1"/>
</dbReference>
<comment type="similarity">
    <text evidence="2">Belongs to the UPF0702 family.</text>
</comment>
<dbReference type="InterPro" id="IPR048454">
    <property type="entry name" value="YetF_N"/>
</dbReference>
<reference evidence="10 11" key="1">
    <citation type="submission" date="2021-01" db="EMBL/GenBank/DDBJ databases">
        <title>Genomic Encyclopedia of Type Strains, Phase IV (KMG-IV): sequencing the most valuable type-strain genomes for metagenomic binning, comparative biology and taxonomic classification.</title>
        <authorList>
            <person name="Goeker M."/>
        </authorList>
    </citation>
    <scope>NUCLEOTIDE SEQUENCE [LARGE SCALE GENOMIC DNA]</scope>
    <source>
        <strain evidence="10 11">DSM 24834</strain>
    </source>
</reference>
<protein>
    <submittedName>
        <fullName evidence="10">Uncharacterized membrane protein YcaP (DUF421 family)</fullName>
    </submittedName>
</protein>
<dbReference type="Pfam" id="PF20730">
    <property type="entry name" value="YetF_N"/>
    <property type="match status" value="1"/>
</dbReference>
<dbReference type="Gene3D" id="3.30.240.20">
    <property type="entry name" value="bsu07140 like domains"/>
    <property type="match status" value="2"/>
</dbReference>
<feature type="domain" description="YetF C-terminal" evidence="8">
    <location>
        <begin position="81"/>
        <end position="214"/>
    </location>
</feature>
<proteinExistence type="inferred from homology"/>
<dbReference type="InterPro" id="IPR007353">
    <property type="entry name" value="DUF421"/>
</dbReference>
<evidence type="ECO:0000256" key="5">
    <source>
        <dbReference type="ARBA" id="ARBA00022989"/>
    </source>
</evidence>
<evidence type="ECO:0000256" key="3">
    <source>
        <dbReference type="ARBA" id="ARBA00022475"/>
    </source>
</evidence>
<accession>A0ABS2NFD0</accession>
<feature type="transmembrane region" description="Helical" evidence="7">
    <location>
        <begin position="58"/>
        <end position="75"/>
    </location>
</feature>
<dbReference type="InterPro" id="IPR023090">
    <property type="entry name" value="UPF0702_alpha/beta_dom_sf"/>
</dbReference>
<evidence type="ECO:0000256" key="1">
    <source>
        <dbReference type="ARBA" id="ARBA00004651"/>
    </source>
</evidence>
<keyword evidence="11" id="KW-1185">Reference proteome</keyword>
<evidence type="ECO:0000256" key="7">
    <source>
        <dbReference type="SAM" id="Phobius"/>
    </source>
</evidence>
<dbReference type="Pfam" id="PF04239">
    <property type="entry name" value="DUF421"/>
    <property type="match status" value="1"/>
</dbReference>
<feature type="domain" description="YetF-like N-terminal transmembrane" evidence="9">
    <location>
        <begin position="6"/>
        <end position="76"/>
    </location>
</feature>
<dbReference type="PANTHER" id="PTHR34582:SF5">
    <property type="entry name" value="UPF0702 TRANSMEMBRANE PROTEIN YETF"/>
    <property type="match status" value="1"/>
</dbReference>
<evidence type="ECO:0000256" key="2">
    <source>
        <dbReference type="ARBA" id="ARBA00006448"/>
    </source>
</evidence>
<comment type="caution">
    <text evidence="10">The sequence shown here is derived from an EMBL/GenBank/DDBJ whole genome shotgun (WGS) entry which is preliminary data.</text>
</comment>
<evidence type="ECO:0000256" key="6">
    <source>
        <dbReference type="ARBA" id="ARBA00023136"/>
    </source>
</evidence>
<dbReference type="Proteomes" id="UP001646157">
    <property type="component" value="Unassembled WGS sequence"/>
</dbReference>
<evidence type="ECO:0000259" key="8">
    <source>
        <dbReference type="Pfam" id="PF04239"/>
    </source>
</evidence>
<dbReference type="EMBL" id="JAFBDZ010000003">
    <property type="protein sequence ID" value="MBM7586560.1"/>
    <property type="molecule type" value="Genomic_DNA"/>
</dbReference>
<name>A0ABS2NFD0_9BACI</name>
<keyword evidence="3" id="KW-1003">Cell membrane</keyword>
<gene>
    <name evidence="10" type="ORF">JOC86_003112</name>
</gene>
<sequence>MDLFGIAIELTIGFVALLLLTKILGKTQITQITAFDFISALILGELVGNSLYDGKTGVKEILFAIIIWGGLIYLTEHFTQRYRRFRHVLEGTPAIVIHKGKINFQQLKKNHLDLNQLQHLLRAKDIFSVRECEFAFLEPNGSLSVVKKSMFELVKRQDLNLKPSKVTIPIALIMDGEIIYDNLKIIDANKEWLMEEIKKHGFHSAKEVLFAEWEDVEGFFIQSY</sequence>